<feature type="transmembrane region" description="Helical" evidence="5">
    <location>
        <begin position="449"/>
        <end position="470"/>
    </location>
</feature>
<keyword evidence="3 5" id="KW-1133">Transmembrane helix</keyword>
<evidence type="ECO:0000313" key="7">
    <source>
        <dbReference type="Proteomes" id="UP001165427"/>
    </source>
</evidence>
<dbReference type="GO" id="GO:0022857">
    <property type="term" value="F:transmembrane transporter activity"/>
    <property type="evidence" value="ECO:0007669"/>
    <property type="project" value="InterPro"/>
</dbReference>
<evidence type="ECO:0000256" key="4">
    <source>
        <dbReference type="ARBA" id="ARBA00023136"/>
    </source>
</evidence>
<dbReference type="RefSeq" id="WP_246904141.1">
    <property type="nucleotide sequence ID" value="NZ_JALJRB010000005.1"/>
</dbReference>
<accession>A0AA41R732</accession>
<comment type="subcellular location">
    <subcellularLocation>
        <location evidence="1">Membrane</location>
        <topology evidence="1">Multi-pass membrane protein</topology>
    </subcellularLocation>
</comment>
<name>A0AA41R732_9BACT</name>
<feature type="transmembrane region" description="Helical" evidence="5">
    <location>
        <begin position="331"/>
        <end position="354"/>
    </location>
</feature>
<feature type="transmembrane region" description="Helical" evidence="5">
    <location>
        <begin position="53"/>
        <end position="85"/>
    </location>
</feature>
<feature type="transmembrane region" description="Helical" evidence="5">
    <location>
        <begin position="231"/>
        <end position="253"/>
    </location>
</feature>
<feature type="transmembrane region" description="Helical" evidence="5">
    <location>
        <begin position="392"/>
        <end position="412"/>
    </location>
</feature>
<feature type="transmembrane region" description="Helical" evidence="5">
    <location>
        <begin position="140"/>
        <end position="167"/>
    </location>
</feature>
<feature type="transmembrane region" description="Helical" evidence="5">
    <location>
        <begin position="188"/>
        <end position="207"/>
    </location>
</feature>
<evidence type="ECO:0000256" key="1">
    <source>
        <dbReference type="ARBA" id="ARBA00004141"/>
    </source>
</evidence>
<dbReference type="Pfam" id="PF00939">
    <property type="entry name" value="Na_sulph_symp"/>
    <property type="match status" value="1"/>
</dbReference>
<dbReference type="InterPro" id="IPR001898">
    <property type="entry name" value="SLC13A/DASS"/>
</dbReference>
<feature type="transmembrane region" description="Helical" evidence="5">
    <location>
        <begin position="366"/>
        <end position="385"/>
    </location>
</feature>
<gene>
    <name evidence="6" type="ORF">MRX98_06625</name>
</gene>
<feature type="transmembrane region" description="Helical" evidence="5">
    <location>
        <begin position="274"/>
        <end position="292"/>
    </location>
</feature>
<evidence type="ECO:0000256" key="2">
    <source>
        <dbReference type="ARBA" id="ARBA00022692"/>
    </source>
</evidence>
<comment type="caution">
    <text evidence="6">The sequence shown here is derived from an EMBL/GenBank/DDBJ whole genome shotgun (WGS) entry which is preliminary data.</text>
</comment>
<dbReference type="Proteomes" id="UP001165427">
    <property type="component" value="Unassembled WGS sequence"/>
</dbReference>
<keyword evidence="7" id="KW-1185">Reference proteome</keyword>
<organism evidence="6 7">
    <name type="scientific">Desulfatitalea alkaliphila</name>
    <dbReference type="NCBI Taxonomy" id="2929485"/>
    <lineage>
        <taxon>Bacteria</taxon>
        <taxon>Pseudomonadati</taxon>
        <taxon>Thermodesulfobacteriota</taxon>
        <taxon>Desulfobacteria</taxon>
        <taxon>Desulfobacterales</taxon>
        <taxon>Desulfosarcinaceae</taxon>
        <taxon>Desulfatitalea</taxon>
    </lineage>
</organism>
<evidence type="ECO:0000256" key="3">
    <source>
        <dbReference type="ARBA" id="ARBA00022989"/>
    </source>
</evidence>
<proteinExistence type="predicted"/>
<feature type="transmembrane region" description="Helical" evidence="5">
    <location>
        <begin position="22"/>
        <end position="41"/>
    </location>
</feature>
<protein>
    <submittedName>
        <fullName evidence="6">Anion permease</fullName>
    </submittedName>
</protein>
<dbReference type="AlphaFoldDB" id="A0AA41R732"/>
<dbReference type="GO" id="GO:0005886">
    <property type="term" value="C:plasma membrane"/>
    <property type="evidence" value="ECO:0007669"/>
    <property type="project" value="TreeGrafter"/>
</dbReference>
<feature type="transmembrane region" description="Helical" evidence="5">
    <location>
        <begin position="418"/>
        <end position="437"/>
    </location>
</feature>
<feature type="transmembrane region" description="Helical" evidence="5">
    <location>
        <begin position="298"/>
        <end position="319"/>
    </location>
</feature>
<reference evidence="6" key="1">
    <citation type="submission" date="2022-04" db="EMBL/GenBank/DDBJ databases">
        <title>Desulfatitalea alkaliphila sp. nov., a novel anaerobic sulfate-reducing bacterium isolated from terrestrial mud volcano, Taman Peninsula, Russia.</title>
        <authorList>
            <person name="Khomyakova M.A."/>
            <person name="Merkel A.Y."/>
            <person name="Slobodkin A.I."/>
        </authorList>
    </citation>
    <scope>NUCLEOTIDE SEQUENCE</scope>
    <source>
        <strain evidence="6">M08but</strain>
    </source>
</reference>
<sequence length="497" mass="54082">MSVDINIAELEEGGAAAKSRKLAWMWIAISFAVGFIIWLLPTPEGLSPNAHRFLAFLVTIVLLWTSEAIPIGVTAILVGCGMIVLKIQPAAQAWGPYANRSVVFVFFIIMLGVMLGQTTLPNRIMGGLLKLGGVKVKRLSFTLCMGATFLAAWTHDATITIVLLYAMMPMFLKMGLTPDKTNNFTKHFMFVIPLGSACGGGATFLGSGRSPASAELLAQITGYNIGFMEYALYQFVPSMLLGLATWLAIWIIYPPKIKELPAEIAIAQMPPLTRNEKLLSWFLGVTFLLWFFTDLTKIHITAVGGLFIVVCMIFNVVDWKKCLEEYPWNPIMVFGAGFSLGIAMLDTGAGAWIASQIFPLFTGAPWPVVAAGASWLSAFITSFMANAAATSLLVPVVVPMADLAGTPVVPIAMSVPLATTFVLFVIGCPPTLIAYGFGYFTQWEAFKVFVFRAFLGIILLSLSMMVWYPLVNMPGNIDNMKTPAKLTMSGYELVVDK</sequence>
<evidence type="ECO:0000313" key="6">
    <source>
        <dbReference type="EMBL" id="MCJ8500243.1"/>
    </source>
</evidence>
<dbReference type="EMBL" id="JALJRB010000005">
    <property type="protein sequence ID" value="MCJ8500243.1"/>
    <property type="molecule type" value="Genomic_DNA"/>
</dbReference>
<evidence type="ECO:0000256" key="5">
    <source>
        <dbReference type="SAM" id="Phobius"/>
    </source>
</evidence>
<keyword evidence="2 5" id="KW-0812">Transmembrane</keyword>
<dbReference type="PANTHER" id="PTHR10283">
    <property type="entry name" value="SOLUTE CARRIER FAMILY 13 MEMBER"/>
    <property type="match status" value="1"/>
</dbReference>
<keyword evidence="4 5" id="KW-0472">Membrane</keyword>
<feature type="transmembrane region" description="Helical" evidence="5">
    <location>
        <begin position="97"/>
        <end position="120"/>
    </location>
</feature>